<sequence>MDELAQKALCIIEVISGHDLNPKHTDMDEIFKLAHHALAVNCRKNHLSWGKDIEKTYETMLKNGLTRSIHIPWYKRIWKRTYVRPFKAYLSHLFNKIKRLTMRTSKDNFNG</sequence>
<name>A0A0F9MY19_9ZZZZ</name>
<proteinExistence type="predicted"/>
<dbReference type="EMBL" id="LAZR01009183">
    <property type="protein sequence ID" value="KKM74167.1"/>
    <property type="molecule type" value="Genomic_DNA"/>
</dbReference>
<dbReference type="AlphaFoldDB" id="A0A0F9MY19"/>
<reference evidence="1" key="1">
    <citation type="journal article" date="2015" name="Nature">
        <title>Complex archaea that bridge the gap between prokaryotes and eukaryotes.</title>
        <authorList>
            <person name="Spang A."/>
            <person name="Saw J.H."/>
            <person name="Jorgensen S.L."/>
            <person name="Zaremba-Niedzwiedzka K."/>
            <person name="Martijn J."/>
            <person name="Lind A.E."/>
            <person name="van Eijk R."/>
            <person name="Schleper C."/>
            <person name="Guy L."/>
            <person name="Ettema T.J."/>
        </authorList>
    </citation>
    <scope>NUCLEOTIDE SEQUENCE</scope>
</reference>
<accession>A0A0F9MY19</accession>
<gene>
    <name evidence="1" type="ORF">LCGC14_1403020</name>
</gene>
<protein>
    <submittedName>
        <fullName evidence="1">Uncharacterized protein</fullName>
    </submittedName>
</protein>
<organism evidence="1">
    <name type="scientific">marine sediment metagenome</name>
    <dbReference type="NCBI Taxonomy" id="412755"/>
    <lineage>
        <taxon>unclassified sequences</taxon>
        <taxon>metagenomes</taxon>
        <taxon>ecological metagenomes</taxon>
    </lineage>
</organism>
<comment type="caution">
    <text evidence="1">The sequence shown here is derived from an EMBL/GenBank/DDBJ whole genome shotgun (WGS) entry which is preliminary data.</text>
</comment>
<evidence type="ECO:0000313" key="1">
    <source>
        <dbReference type="EMBL" id="KKM74167.1"/>
    </source>
</evidence>